<organism evidence="2 3">
    <name type="scientific">Bodo saltans</name>
    <name type="common">Flagellated protozoan</name>
    <dbReference type="NCBI Taxonomy" id="75058"/>
    <lineage>
        <taxon>Eukaryota</taxon>
        <taxon>Discoba</taxon>
        <taxon>Euglenozoa</taxon>
        <taxon>Kinetoplastea</taxon>
        <taxon>Metakinetoplastina</taxon>
        <taxon>Eubodonida</taxon>
        <taxon>Bodonidae</taxon>
        <taxon>Bodo</taxon>
    </lineage>
</organism>
<dbReference type="VEuPathDB" id="TriTrypDB:BSAL_53155"/>
<sequence>MMLLLRGWTLVCLVICHLGCCAAAASIGRGRPESYNQVPIRSGEDVELNCPSIPFQFPPGTLRCESCRAVGEALTFLIDKRSMHPVDAVDQVCDALMENALLRQTRQGLRYWDLSSLRTNEEDGREEFPLVSNVDRAEIRGSKSPVVGADGEPEDPFRVTYHNEEERVVLPCAHYGLKRYCERFLESMEDNIEECVDAFQRNIKLGAADDEKLLSNPNRAPISRGGKKLNRDIAKEQLHHCLTIPLCEVKWR</sequence>
<keyword evidence="3" id="KW-1185">Reference proteome</keyword>
<evidence type="ECO:0000256" key="1">
    <source>
        <dbReference type="SAM" id="SignalP"/>
    </source>
</evidence>
<dbReference type="AlphaFoldDB" id="A0A0S4IIB4"/>
<accession>A0A0S4IIB4</accession>
<protein>
    <recommendedName>
        <fullName evidence="4">Membrane-associated protein</fullName>
    </recommendedName>
</protein>
<dbReference type="EMBL" id="CYKH01000107">
    <property type="protein sequence ID" value="CUE71378.1"/>
    <property type="molecule type" value="Genomic_DNA"/>
</dbReference>
<evidence type="ECO:0000313" key="2">
    <source>
        <dbReference type="EMBL" id="CUE71378.1"/>
    </source>
</evidence>
<reference evidence="3" key="1">
    <citation type="submission" date="2015-09" db="EMBL/GenBank/DDBJ databases">
        <authorList>
            <consortium name="Pathogen Informatics"/>
        </authorList>
    </citation>
    <scope>NUCLEOTIDE SEQUENCE [LARGE SCALE GENOMIC DNA]</scope>
    <source>
        <strain evidence="3">Lake Konstanz</strain>
    </source>
</reference>
<evidence type="ECO:0000313" key="3">
    <source>
        <dbReference type="Proteomes" id="UP000051952"/>
    </source>
</evidence>
<evidence type="ECO:0008006" key="4">
    <source>
        <dbReference type="Google" id="ProtNLM"/>
    </source>
</evidence>
<name>A0A0S4IIB4_BODSA</name>
<proteinExistence type="predicted"/>
<feature type="signal peptide" evidence="1">
    <location>
        <begin position="1"/>
        <end position="24"/>
    </location>
</feature>
<feature type="chain" id="PRO_5006621270" description="Membrane-associated protein" evidence="1">
    <location>
        <begin position="25"/>
        <end position="252"/>
    </location>
</feature>
<dbReference type="Proteomes" id="UP000051952">
    <property type="component" value="Unassembled WGS sequence"/>
</dbReference>
<keyword evidence="1" id="KW-0732">Signal</keyword>
<gene>
    <name evidence="2" type="ORF">BSAL_53155</name>
</gene>